<evidence type="ECO:0008006" key="3">
    <source>
        <dbReference type="Google" id="ProtNLM"/>
    </source>
</evidence>
<reference evidence="1" key="1">
    <citation type="journal article" date="2023" name="Front. Mar. Sci.">
        <title>A new Merluccius polli reference genome to investigate the effects of global change in West African waters.</title>
        <authorList>
            <person name="Mateo J.L."/>
            <person name="Blanco-Fernandez C."/>
            <person name="Garcia-Vazquez E."/>
            <person name="Machado-Schiaffino G."/>
        </authorList>
    </citation>
    <scope>NUCLEOTIDE SEQUENCE</scope>
    <source>
        <strain evidence="1">C29</strain>
        <tissue evidence="1">Fin</tissue>
    </source>
</reference>
<accession>A0AA47M874</accession>
<name>A0AA47M874_MERPO</name>
<organism evidence="1 2">
    <name type="scientific">Merluccius polli</name>
    <name type="common">Benguela hake</name>
    <name type="synonym">Merluccius cadenati</name>
    <dbReference type="NCBI Taxonomy" id="89951"/>
    <lineage>
        <taxon>Eukaryota</taxon>
        <taxon>Metazoa</taxon>
        <taxon>Chordata</taxon>
        <taxon>Craniata</taxon>
        <taxon>Vertebrata</taxon>
        <taxon>Euteleostomi</taxon>
        <taxon>Actinopterygii</taxon>
        <taxon>Neopterygii</taxon>
        <taxon>Teleostei</taxon>
        <taxon>Neoteleostei</taxon>
        <taxon>Acanthomorphata</taxon>
        <taxon>Zeiogadaria</taxon>
        <taxon>Gadariae</taxon>
        <taxon>Gadiformes</taxon>
        <taxon>Gadoidei</taxon>
        <taxon>Merlucciidae</taxon>
        <taxon>Merluccius</taxon>
    </lineage>
</organism>
<gene>
    <name evidence="1" type="ORF">N1851_028914</name>
</gene>
<dbReference type="Proteomes" id="UP001174136">
    <property type="component" value="Unassembled WGS sequence"/>
</dbReference>
<proteinExistence type="predicted"/>
<comment type="caution">
    <text evidence="1">The sequence shown here is derived from an EMBL/GenBank/DDBJ whole genome shotgun (WGS) entry which is preliminary data.</text>
</comment>
<dbReference type="EMBL" id="JAOPHQ010005446">
    <property type="protein sequence ID" value="KAK0135257.1"/>
    <property type="molecule type" value="Genomic_DNA"/>
</dbReference>
<sequence>MPHQGCVLSPLLYTLYTHNGVATFSSNTVVKFAEDPTVVGLVSKNYGEGLPGGGGKTWQDNNLLLDVVKGADSGLWEDAHHLVVHITEDLTWTVHADTLASGEIQGVRTFYTCTSESLLTRSSTAWYGSSAQNERRALQRVVWSA</sequence>
<evidence type="ECO:0000313" key="1">
    <source>
        <dbReference type="EMBL" id="KAK0135257.1"/>
    </source>
</evidence>
<dbReference type="AlphaFoldDB" id="A0AA47M874"/>
<keyword evidence="2" id="KW-1185">Reference proteome</keyword>
<protein>
    <recommendedName>
        <fullName evidence="3">Reverse transcriptase domain-containing protein</fullName>
    </recommendedName>
</protein>
<evidence type="ECO:0000313" key="2">
    <source>
        <dbReference type="Proteomes" id="UP001174136"/>
    </source>
</evidence>